<dbReference type="GO" id="GO:0004252">
    <property type="term" value="F:serine-type endopeptidase activity"/>
    <property type="evidence" value="ECO:0007669"/>
    <property type="project" value="UniProtKB-EC"/>
</dbReference>
<dbReference type="EC" id="3.4.21.26" evidence="6"/>
<dbReference type="GO" id="GO:0006508">
    <property type="term" value="P:proteolysis"/>
    <property type="evidence" value="ECO:0007669"/>
    <property type="project" value="UniProtKB-KW"/>
</dbReference>
<sequence>MRSTLWLCCLALFSTSCSKTPDDFQWLENVEGSAALAWVDAANSETDARLTNSPLYQSLYDQALDILSSPQRLPEITQKGEHVYNLWQDQEHPRGVYRRTTATDFANGNPQWTTVIDLDALSQSEGKQWVLKGMSCLRPEYQHCLMSLSEGGGDTIEVREFDAHSLQFLDQGFKIPAAKTNVSWVDENHLFIGTDFGSDTTTDSGYARQVRLWQRGTPLQDATILFNAAKDSVSASGKLLKDGRHQLKLITEDTSFWESAFHILKDEKLIQLELPATAVINDLVKDELLISLKSDWQFNGRTFKQGSVLLARPQILITPEKSAAHDITELIEPSREFVVEEIHSTAKGILVVGLSDVKSQARLYQKRAGNWQWKPIDLPDNGKIAVETINDKTGEFFARYEDFLTPPSLYYVAGDGAPRLAATQPATFDASQFVAEQFKATSADGTLVPYFVVRPKDLAFDGTAPTHIFSYGGFRVSLTPSYSGSYEDLNGAYGKLWLERGGVFVLANIRGGGEYGPAWHSAVLKQNRTKAYEDFEAIAQDLIDRKITAAPHIGIEGRSNGGLLVGATMVRHPDLYGAVICGVPLLDMRRYHTLLAGASWMAEYGNPDVDEEWQWIKGYSPFHNVKANIEYPPVLFYTSTKDDRVHPGHARKMAARMKDFGQQVEYYENREGGHGGSSTKAQLAKRIALGYTHLWQNLGNTP</sequence>
<dbReference type="GO" id="GO:0070012">
    <property type="term" value="F:oligopeptidase activity"/>
    <property type="evidence" value="ECO:0007669"/>
    <property type="project" value="TreeGrafter"/>
</dbReference>
<dbReference type="SUPFAM" id="SSF50993">
    <property type="entry name" value="Peptidase/esterase 'gauge' domain"/>
    <property type="match status" value="1"/>
</dbReference>
<dbReference type="Pfam" id="PF00326">
    <property type="entry name" value="Peptidase_S9"/>
    <property type="match status" value="1"/>
</dbReference>
<organism evidence="6 7">
    <name type="scientific">Simiduia aestuariiviva</name>
    <dbReference type="NCBI Taxonomy" id="1510459"/>
    <lineage>
        <taxon>Bacteria</taxon>
        <taxon>Pseudomonadati</taxon>
        <taxon>Pseudomonadota</taxon>
        <taxon>Gammaproteobacteria</taxon>
        <taxon>Cellvibrionales</taxon>
        <taxon>Cellvibrionaceae</taxon>
        <taxon>Simiduia</taxon>
    </lineage>
</organism>
<feature type="domain" description="Peptidase S9 prolyl oligopeptidase catalytic" evidence="4">
    <location>
        <begin position="497"/>
        <end position="700"/>
    </location>
</feature>
<evidence type="ECO:0000256" key="1">
    <source>
        <dbReference type="ARBA" id="ARBA00022670"/>
    </source>
</evidence>
<keyword evidence="3" id="KW-0720">Serine protease</keyword>
<dbReference type="InterPro" id="IPR051167">
    <property type="entry name" value="Prolyl_oligopep/macrocyclase"/>
</dbReference>
<evidence type="ECO:0000259" key="4">
    <source>
        <dbReference type="Pfam" id="PF00326"/>
    </source>
</evidence>
<dbReference type="GO" id="GO:0005829">
    <property type="term" value="C:cytosol"/>
    <property type="evidence" value="ECO:0007669"/>
    <property type="project" value="TreeGrafter"/>
</dbReference>
<dbReference type="InterPro" id="IPR001375">
    <property type="entry name" value="Peptidase_S9_cat"/>
</dbReference>
<dbReference type="Gene3D" id="3.40.50.1820">
    <property type="entry name" value="alpha/beta hydrolase"/>
    <property type="match status" value="1"/>
</dbReference>
<dbReference type="EMBL" id="JACHXZ010000002">
    <property type="protein sequence ID" value="MBB3167995.1"/>
    <property type="molecule type" value="Genomic_DNA"/>
</dbReference>
<feature type="domain" description="Peptidase S9A N-terminal" evidence="5">
    <location>
        <begin position="19"/>
        <end position="412"/>
    </location>
</feature>
<accession>A0A839URI9</accession>
<gene>
    <name evidence="6" type="ORF">FHS30_001179</name>
</gene>
<comment type="caution">
    <text evidence="6">The sequence shown here is derived from an EMBL/GenBank/DDBJ whole genome shotgun (WGS) entry which is preliminary data.</text>
</comment>
<dbReference type="InterPro" id="IPR002470">
    <property type="entry name" value="Peptidase_S9A"/>
</dbReference>
<dbReference type="SUPFAM" id="SSF53474">
    <property type="entry name" value="alpha/beta-Hydrolases"/>
    <property type="match status" value="1"/>
</dbReference>
<proteinExistence type="predicted"/>
<reference evidence="6 7" key="1">
    <citation type="submission" date="2020-08" db="EMBL/GenBank/DDBJ databases">
        <title>Genomic Encyclopedia of Type Strains, Phase III (KMG-III): the genomes of soil and plant-associated and newly described type strains.</title>
        <authorList>
            <person name="Whitman W."/>
        </authorList>
    </citation>
    <scope>NUCLEOTIDE SEQUENCE [LARGE SCALE GENOMIC DNA]</scope>
    <source>
        <strain evidence="6 7">CECT 8571</strain>
    </source>
</reference>
<keyword evidence="1" id="KW-0645">Protease</keyword>
<evidence type="ECO:0000313" key="6">
    <source>
        <dbReference type="EMBL" id="MBB3167995.1"/>
    </source>
</evidence>
<dbReference type="AlphaFoldDB" id="A0A839URI9"/>
<evidence type="ECO:0000259" key="5">
    <source>
        <dbReference type="Pfam" id="PF02897"/>
    </source>
</evidence>
<keyword evidence="2 6" id="KW-0378">Hydrolase</keyword>
<dbReference type="Pfam" id="PF02897">
    <property type="entry name" value="Peptidase_S9_N"/>
    <property type="match status" value="1"/>
</dbReference>
<evidence type="ECO:0000256" key="2">
    <source>
        <dbReference type="ARBA" id="ARBA00022801"/>
    </source>
</evidence>
<dbReference type="InterPro" id="IPR029058">
    <property type="entry name" value="AB_hydrolase_fold"/>
</dbReference>
<dbReference type="PROSITE" id="PS51257">
    <property type="entry name" value="PROKAR_LIPOPROTEIN"/>
    <property type="match status" value="1"/>
</dbReference>
<name>A0A839URI9_9GAMM</name>
<protein>
    <submittedName>
        <fullName evidence="6">Prolyl oligopeptidase</fullName>
        <ecNumber evidence="6">3.4.21.26</ecNumber>
    </submittedName>
</protein>
<dbReference type="Proteomes" id="UP000559987">
    <property type="component" value="Unassembled WGS sequence"/>
</dbReference>
<dbReference type="PANTHER" id="PTHR42881">
    <property type="entry name" value="PROLYL ENDOPEPTIDASE"/>
    <property type="match status" value="1"/>
</dbReference>
<dbReference type="InterPro" id="IPR023302">
    <property type="entry name" value="Pept_S9A_N"/>
</dbReference>
<dbReference type="RefSeq" id="WP_183909318.1">
    <property type="nucleotide sequence ID" value="NZ_JACHXZ010000002.1"/>
</dbReference>
<keyword evidence="7" id="KW-1185">Reference proteome</keyword>
<dbReference type="PRINTS" id="PR00862">
    <property type="entry name" value="PROLIGOPTASE"/>
</dbReference>
<dbReference type="PANTHER" id="PTHR42881:SF13">
    <property type="entry name" value="PROLYL ENDOPEPTIDASE"/>
    <property type="match status" value="1"/>
</dbReference>
<evidence type="ECO:0000256" key="3">
    <source>
        <dbReference type="ARBA" id="ARBA00022825"/>
    </source>
</evidence>
<dbReference type="Gene3D" id="2.130.10.120">
    <property type="entry name" value="Prolyl oligopeptidase, N-terminal domain"/>
    <property type="match status" value="1"/>
</dbReference>
<evidence type="ECO:0000313" key="7">
    <source>
        <dbReference type="Proteomes" id="UP000559987"/>
    </source>
</evidence>